<dbReference type="RefSeq" id="WP_345416392.1">
    <property type="nucleotide sequence ID" value="NZ_AP031496.1"/>
</dbReference>
<dbReference type="AlphaFoldDB" id="A0AAV3TXF3"/>
<sequence length="598" mass="67733">MNGQVQKDNKAFKLEGVDEEAVFASWLEGFGAALENKNIEAIISYFDDNCYWKDILALTWDYPTLTGTDQIRSVLEEHLAKAEITNVRHAKRGQKPRLVKRSAKPIIEGYFDFDHKLGQGEGCVRIHVNQEDPFNSKIWNILTTLQELTGHEETIDDRRPVGDEFSQYKIKENWKQMRDIRRSFSDRDPEVVILGAGHAGVILGARLGLMGVDALVLEKQGRIGDTWRNRYHSLTLHNEVVGNHMPFIPFPPSFPVWLSKDKLANWIESYADSMEVNVWTSTKLLAATFDEQEKRWTLKMEKNGVEQELSCKHFVVSTGVSGSIPKIPKLPGIENFKGKVIHSNDFTTGAEYKGKNCLVVGTGNSGHDVAQDLVVNEANHVYMSQRSPTCVVSLEPTATNVFRIYREGIAVEDIDLMSTSIPYPVLEDTYKWMMKRAAVNDKELIDGLNAAGFETYYGEDGTGFHMMYLRGEGGYYIDVGCSQMIIDGRVKITHTRDQDQFVAEGLRLKDGTIIPLDLVVMATGFNNMQENNRRILGDDVADRLGPIWGFDEHHMMRNMWKKTAQENLWIMGGALIDARIFSRFLAIQLTADLNEIKL</sequence>
<dbReference type="EMBL" id="BAABLX010000004">
    <property type="protein sequence ID" value="GAA4931434.1"/>
    <property type="molecule type" value="Genomic_DNA"/>
</dbReference>
<proteinExistence type="predicted"/>
<dbReference type="SUPFAM" id="SSF51905">
    <property type="entry name" value="FAD/NAD(P)-binding domain"/>
    <property type="match status" value="2"/>
</dbReference>
<evidence type="ECO:0000256" key="2">
    <source>
        <dbReference type="ARBA" id="ARBA00022827"/>
    </source>
</evidence>
<dbReference type="GO" id="GO:0004499">
    <property type="term" value="F:N,N-dimethylaniline monooxygenase activity"/>
    <property type="evidence" value="ECO:0007669"/>
    <property type="project" value="InterPro"/>
</dbReference>
<keyword evidence="3" id="KW-0560">Oxidoreductase</keyword>
<evidence type="ECO:0000313" key="4">
    <source>
        <dbReference type="EMBL" id="GAA4931434.1"/>
    </source>
</evidence>
<dbReference type="Pfam" id="PF00743">
    <property type="entry name" value="FMO-like"/>
    <property type="match status" value="1"/>
</dbReference>
<accession>A0AAV3TXF3</accession>
<evidence type="ECO:0000313" key="5">
    <source>
        <dbReference type="Proteomes" id="UP001409585"/>
    </source>
</evidence>
<dbReference type="GO" id="GO:0050660">
    <property type="term" value="F:flavin adenine dinucleotide binding"/>
    <property type="evidence" value="ECO:0007669"/>
    <property type="project" value="InterPro"/>
</dbReference>
<dbReference type="InterPro" id="IPR020946">
    <property type="entry name" value="Flavin_mOase-like"/>
</dbReference>
<dbReference type="PANTHER" id="PTHR43539:SF68">
    <property type="entry name" value="FLAVIN-BINDING MONOOXYGENASE-LIKE PROTEIN (AFU_ORTHOLOGUE AFUA_4G09220)"/>
    <property type="match status" value="1"/>
</dbReference>
<dbReference type="InterPro" id="IPR050982">
    <property type="entry name" value="Auxin_biosynth/cation_transpt"/>
</dbReference>
<reference evidence="5" key="1">
    <citation type="journal article" date="2019" name="Int. J. Syst. Evol. Microbiol.">
        <title>The Global Catalogue of Microorganisms (GCM) 10K type strain sequencing project: providing services to taxonomists for standard genome sequencing and annotation.</title>
        <authorList>
            <consortium name="The Broad Institute Genomics Platform"/>
            <consortium name="The Broad Institute Genome Sequencing Center for Infectious Disease"/>
            <person name="Wu L."/>
            <person name="Ma J."/>
        </authorList>
    </citation>
    <scope>NUCLEOTIDE SEQUENCE [LARGE SCALE GENOMIC DNA]</scope>
    <source>
        <strain evidence="5">JCM 19134</strain>
    </source>
</reference>
<protein>
    <submittedName>
        <fullName evidence="4">NAD(P)/FAD-dependent oxidoreductase</fullName>
    </submittedName>
</protein>
<dbReference type="Proteomes" id="UP001409585">
    <property type="component" value="Unassembled WGS sequence"/>
</dbReference>
<keyword evidence="5" id="KW-1185">Reference proteome</keyword>
<dbReference type="GO" id="GO:0050661">
    <property type="term" value="F:NADP binding"/>
    <property type="evidence" value="ECO:0007669"/>
    <property type="project" value="InterPro"/>
</dbReference>
<evidence type="ECO:0000256" key="3">
    <source>
        <dbReference type="ARBA" id="ARBA00023002"/>
    </source>
</evidence>
<dbReference type="SUPFAM" id="SSF54427">
    <property type="entry name" value="NTF2-like"/>
    <property type="match status" value="1"/>
</dbReference>
<name>A0AAV3TXF3_9ALTE</name>
<dbReference type="InterPro" id="IPR032710">
    <property type="entry name" value="NTF2-like_dom_sf"/>
</dbReference>
<gene>
    <name evidence="4" type="ORF">GCM10025791_04460</name>
</gene>
<dbReference type="PRINTS" id="PR00469">
    <property type="entry name" value="PNDRDTASEII"/>
</dbReference>
<keyword evidence="2" id="KW-0274">FAD</keyword>
<keyword evidence="1" id="KW-0285">Flavoprotein</keyword>
<comment type="caution">
    <text evidence="4">The sequence shown here is derived from an EMBL/GenBank/DDBJ whole genome shotgun (WGS) entry which is preliminary data.</text>
</comment>
<evidence type="ECO:0000256" key="1">
    <source>
        <dbReference type="ARBA" id="ARBA00022630"/>
    </source>
</evidence>
<dbReference type="PANTHER" id="PTHR43539">
    <property type="entry name" value="FLAVIN-BINDING MONOOXYGENASE-LIKE PROTEIN (AFU_ORTHOLOGUE AFUA_4G09220)"/>
    <property type="match status" value="1"/>
</dbReference>
<dbReference type="Gene3D" id="3.50.50.60">
    <property type="entry name" value="FAD/NAD(P)-binding domain"/>
    <property type="match status" value="1"/>
</dbReference>
<organism evidence="4 5">
    <name type="scientific">Halioxenophilus aromaticivorans</name>
    <dbReference type="NCBI Taxonomy" id="1306992"/>
    <lineage>
        <taxon>Bacteria</taxon>
        <taxon>Pseudomonadati</taxon>
        <taxon>Pseudomonadota</taxon>
        <taxon>Gammaproteobacteria</taxon>
        <taxon>Alteromonadales</taxon>
        <taxon>Alteromonadaceae</taxon>
        <taxon>Halioxenophilus</taxon>
    </lineage>
</organism>
<dbReference type="InterPro" id="IPR036188">
    <property type="entry name" value="FAD/NAD-bd_sf"/>
</dbReference>